<dbReference type="GO" id="GO:0006487">
    <property type="term" value="P:protein N-linked glycosylation"/>
    <property type="evidence" value="ECO:0007669"/>
    <property type="project" value="TreeGrafter"/>
</dbReference>
<keyword evidence="8" id="KW-0256">Endoplasmic reticulum</keyword>
<sequence>MTRSAWLISSSAERQYVSAGSSQKMLPLPSLDDSPTVDLSIIIPAFNEAQRLPSMLESAITHLATVLSRTCEILIVDDGSKDDTVKVALSISRRRPSYDIRVVKLDRNVGKGGAVRHGILHGRGKRLLMVDADGASQFSDLELLWKEMDKIEEDGHAIAVGSRAHLVKTEAVVKRSAIRNFLMHGFHLILRTLGVKHIRDTQCGFKLFTRKTAQQLFPSLHLASWVFDVELLIRAQLLGVPVIEVPIAWHEVAGSKLSIVSDSFGMFKDLIILRLNIVLGRWGVSQGKMKSE</sequence>
<feature type="domain" description="Glycosyltransferase 2-like" evidence="13">
    <location>
        <begin position="40"/>
        <end position="216"/>
    </location>
</feature>
<evidence type="ECO:0000256" key="11">
    <source>
        <dbReference type="ARBA" id="ARBA00023136"/>
    </source>
</evidence>
<dbReference type="EMBL" id="BPWL01000006">
    <property type="protein sequence ID" value="GJJ11554.1"/>
    <property type="molecule type" value="Genomic_DNA"/>
</dbReference>
<keyword evidence="11" id="KW-0472">Membrane</keyword>
<accession>A0AAV5AEE4</accession>
<evidence type="ECO:0000259" key="13">
    <source>
        <dbReference type="Pfam" id="PF00535"/>
    </source>
</evidence>
<comment type="pathway">
    <text evidence="2">Protein modification; protein glycosylation.</text>
</comment>
<evidence type="ECO:0000256" key="2">
    <source>
        <dbReference type="ARBA" id="ARBA00004922"/>
    </source>
</evidence>
<comment type="similarity">
    <text evidence="3">Belongs to the glycosyltransferase 2 family.</text>
</comment>
<dbReference type="InterPro" id="IPR029044">
    <property type="entry name" value="Nucleotide-diphossugar_trans"/>
</dbReference>
<evidence type="ECO:0000256" key="7">
    <source>
        <dbReference type="ARBA" id="ARBA00022692"/>
    </source>
</evidence>
<dbReference type="EC" id="2.4.1.117" evidence="4"/>
<comment type="caution">
    <text evidence="14">The sequence shown here is derived from an EMBL/GenBank/DDBJ whole genome shotgun (WGS) entry which is preliminary data.</text>
</comment>
<keyword evidence="15" id="KW-1185">Reference proteome</keyword>
<evidence type="ECO:0000256" key="12">
    <source>
        <dbReference type="ARBA" id="ARBA00045097"/>
    </source>
</evidence>
<dbReference type="Pfam" id="PF00535">
    <property type="entry name" value="Glycos_transf_2"/>
    <property type="match status" value="1"/>
</dbReference>
<dbReference type="AlphaFoldDB" id="A0AAV5AEE4"/>
<dbReference type="GO" id="GO:0005789">
    <property type="term" value="C:endoplasmic reticulum membrane"/>
    <property type="evidence" value="ECO:0007669"/>
    <property type="project" value="UniProtKB-SubCell"/>
</dbReference>
<dbReference type="PANTHER" id="PTHR10859">
    <property type="entry name" value="GLYCOSYL TRANSFERASE"/>
    <property type="match status" value="1"/>
</dbReference>
<evidence type="ECO:0000256" key="8">
    <source>
        <dbReference type="ARBA" id="ARBA00022824"/>
    </source>
</evidence>
<dbReference type="Proteomes" id="UP001050691">
    <property type="component" value="Unassembled WGS sequence"/>
</dbReference>
<proteinExistence type="inferred from homology"/>
<evidence type="ECO:0000256" key="10">
    <source>
        <dbReference type="ARBA" id="ARBA00022989"/>
    </source>
</evidence>
<keyword evidence="5" id="KW-0328">Glycosyltransferase</keyword>
<keyword evidence="10" id="KW-1133">Transmembrane helix</keyword>
<protein>
    <recommendedName>
        <fullName evidence="4">dolichyl-phosphate beta-glucosyltransferase</fullName>
        <ecNumber evidence="4">2.4.1.117</ecNumber>
    </recommendedName>
</protein>
<dbReference type="SUPFAM" id="SSF53448">
    <property type="entry name" value="Nucleotide-diphospho-sugar transferases"/>
    <property type="match status" value="1"/>
</dbReference>
<organism evidence="14 15">
    <name type="scientific">Clathrus columnatus</name>
    <dbReference type="NCBI Taxonomy" id="1419009"/>
    <lineage>
        <taxon>Eukaryota</taxon>
        <taxon>Fungi</taxon>
        <taxon>Dikarya</taxon>
        <taxon>Basidiomycota</taxon>
        <taxon>Agaricomycotina</taxon>
        <taxon>Agaricomycetes</taxon>
        <taxon>Phallomycetidae</taxon>
        <taxon>Phallales</taxon>
        <taxon>Clathraceae</taxon>
        <taxon>Clathrus</taxon>
    </lineage>
</organism>
<keyword evidence="6" id="KW-0808">Transferase</keyword>
<gene>
    <name evidence="14" type="ORF">Clacol_005788</name>
</gene>
<dbReference type="PANTHER" id="PTHR10859:SF91">
    <property type="entry name" value="DOLICHYL-PHOSPHATE BETA-GLUCOSYLTRANSFERASE"/>
    <property type="match status" value="1"/>
</dbReference>
<comment type="subcellular location">
    <subcellularLocation>
        <location evidence="1">Endoplasmic reticulum membrane</location>
        <topology evidence="1">Single-pass membrane protein</topology>
    </subcellularLocation>
</comment>
<keyword evidence="7" id="KW-0812">Transmembrane</keyword>
<dbReference type="GO" id="GO:0004581">
    <property type="term" value="F:dolichyl-phosphate beta-glucosyltransferase activity"/>
    <property type="evidence" value="ECO:0007669"/>
    <property type="project" value="UniProtKB-EC"/>
</dbReference>
<reference evidence="14" key="1">
    <citation type="submission" date="2021-10" db="EMBL/GenBank/DDBJ databases">
        <title>De novo Genome Assembly of Clathrus columnatus (Basidiomycota, Fungi) Using Illumina and Nanopore Sequence Data.</title>
        <authorList>
            <person name="Ogiso-Tanaka E."/>
            <person name="Itagaki H."/>
            <person name="Hosoya T."/>
            <person name="Hosaka K."/>
        </authorList>
    </citation>
    <scope>NUCLEOTIDE SEQUENCE</scope>
    <source>
        <strain evidence="14">MO-923</strain>
    </source>
</reference>
<dbReference type="InterPro" id="IPR035518">
    <property type="entry name" value="DPG_synthase"/>
</dbReference>
<evidence type="ECO:0000256" key="5">
    <source>
        <dbReference type="ARBA" id="ARBA00022676"/>
    </source>
</evidence>
<evidence type="ECO:0000256" key="4">
    <source>
        <dbReference type="ARBA" id="ARBA00012583"/>
    </source>
</evidence>
<keyword evidence="9" id="KW-0735">Signal-anchor</keyword>
<evidence type="ECO:0000313" key="15">
    <source>
        <dbReference type="Proteomes" id="UP001050691"/>
    </source>
</evidence>
<evidence type="ECO:0000256" key="3">
    <source>
        <dbReference type="ARBA" id="ARBA00006739"/>
    </source>
</evidence>
<evidence type="ECO:0000256" key="9">
    <source>
        <dbReference type="ARBA" id="ARBA00022968"/>
    </source>
</evidence>
<evidence type="ECO:0000256" key="1">
    <source>
        <dbReference type="ARBA" id="ARBA00004389"/>
    </source>
</evidence>
<dbReference type="Gene3D" id="3.90.550.10">
    <property type="entry name" value="Spore Coat Polysaccharide Biosynthesis Protein SpsA, Chain A"/>
    <property type="match status" value="1"/>
</dbReference>
<evidence type="ECO:0000256" key="6">
    <source>
        <dbReference type="ARBA" id="ARBA00022679"/>
    </source>
</evidence>
<dbReference type="InterPro" id="IPR001173">
    <property type="entry name" value="Glyco_trans_2-like"/>
</dbReference>
<name>A0AAV5AEE4_9AGAM</name>
<evidence type="ECO:0000313" key="14">
    <source>
        <dbReference type="EMBL" id="GJJ11554.1"/>
    </source>
</evidence>
<comment type="catalytic activity">
    <reaction evidence="12">
        <text>a di-trans,poly-cis-dolichyl phosphate + UDP-alpha-D-glucose = a di-trans,poly-cis-dolichyl beta-D-glucosyl phosphate + UDP</text>
        <dbReference type="Rhea" id="RHEA:15401"/>
        <dbReference type="Rhea" id="RHEA-COMP:19498"/>
        <dbReference type="Rhea" id="RHEA-COMP:19502"/>
        <dbReference type="ChEBI" id="CHEBI:57525"/>
        <dbReference type="ChEBI" id="CHEBI:57683"/>
        <dbReference type="ChEBI" id="CHEBI:58223"/>
        <dbReference type="ChEBI" id="CHEBI:58885"/>
        <dbReference type="EC" id="2.4.1.117"/>
    </reaction>
    <physiologicalReaction direction="left-to-right" evidence="12">
        <dbReference type="Rhea" id="RHEA:15402"/>
    </physiologicalReaction>
</comment>
<dbReference type="CDD" id="cd04188">
    <property type="entry name" value="DPG_synthase"/>
    <property type="match status" value="1"/>
</dbReference>